<name>A0A067QDP7_9AGAM</name>
<protein>
    <recommendedName>
        <fullName evidence="5">Protein kinase domain-containing protein</fullName>
    </recommendedName>
</protein>
<dbReference type="InterPro" id="IPR051681">
    <property type="entry name" value="Ser/Thr_Kinases-Pseudokinases"/>
</dbReference>
<evidence type="ECO:0000256" key="3">
    <source>
        <dbReference type="ARBA" id="ARBA00022777"/>
    </source>
</evidence>
<organism evidence="6 7">
    <name type="scientific">Jaapia argillacea MUCL 33604</name>
    <dbReference type="NCBI Taxonomy" id="933084"/>
    <lineage>
        <taxon>Eukaryota</taxon>
        <taxon>Fungi</taxon>
        <taxon>Dikarya</taxon>
        <taxon>Basidiomycota</taxon>
        <taxon>Agaricomycotina</taxon>
        <taxon>Agaricomycetes</taxon>
        <taxon>Agaricomycetidae</taxon>
        <taxon>Jaapiales</taxon>
        <taxon>Jaapiaceae</taxon>
        <taxon>Jaapia</taxon>
    </lineage>
</organism>
<gene>
    <name evidence="6" type="ORF">JAAARDRAFT_52980</name>
</gene>
<keyword evidence="3" id="KW-0418">Kinase</keyword>
<evidence type="ECO:0000256" key="4">
    <source>
        <dbReference type="ARBA" id="ARBA00022840"/>
    </source>
</evidence>
<dbReference type="OrthoDB" id="4062651at2759"/>
<reference evidence="7" key="1">
    <citation type="journal article" date="2014" name="Proc. Natl. Acad. Sci. U.S.A.">
        <title>Extensive sampling of basidiomycete genomes demonstrates inadequacy of the white-rot/brown-rot paradigm for wood decay fungi.</title>
        <authorList>
            <person name="Riley R."/>
            <person name="Salamov A.A."/>
            <person name="Brown D.W."/>
            <person name="Nagy L.G."/>
            <person name="Floudas D."/>
            <person name="Held B.W."/>
            <person name="Levasseur A."/>
            <person name="Lombard V."/>
            <person name="Morin E."/>
            <person name="Otillar R."/>
            <person name="Lindquist E.A."/>
            <person name="Sun H."/>
            <person name="LaButti K.M."/>
            <person name="Schmutz J."/>
            <person name="Jabbour D."/>
            <person name="Luo H."/>
            <person name="Baker S.E."/>
            <person name="Pisabarro A.G."/>
            <person name="Walton J.D."/>
            <person name="Blanchette R.A."/>
            <person name="Henrissat B."/>
            <person name="Martin F."/>
            <person name="Cullen D."/>
            <person name="Hibbett D.S."/>
            <person name="Grigoriev I.V."/>
        </authorList>
    </citation>
    <scope>NUCLEOTIDE SEQUENCE [LARGE SCALE GENOMIC DNA]</scope>
    <source>
        <strain evidence="7">MUCL 33604</strain>
    </source>
</reference>
<dbReference type="HOGENOM" id="CLU_531064_0_0_1"/>
<keyword evidence="1" id="KW-0808">Transferase</keyword>
<evidence type="ECO:0000313" key="6">
    <source>
        <dbReference type="EMBL" id="KDQ65064.1"/>
    </source>
</evidence>
<dbReference type="PANTHER" id="PTHR44329">
    <property type="entry name" value="SERINE/THREONINE-PROTEIN KINASE TNNI3K-RELATED"/>
    <property type="match status" value="1"/>
</dbReference>
<dbReference type="EMBL" id="KL197709">
    <property type="protein sequence ID" value="KDQ65064.1"/>
    <property type="molecule type" value="Genomic_DNA"/>
</dbReference>
<dbReference type="PANTHER" id="PTHR44329:SF288">
    <property type="entry name" value="MITOGEN-ACTIVATED PROTEIN KINASE KINASE KINASE 20"/>
    <property type="match status" value="1"/>
</dbReference>
<dbReference type="InterPro" id="IPR001245">
    <property type="entry name" value="Ser-Thr/Tyr_kinase_cat_dom"/>
</dbReference>
<keyword evidence="2" id="KW-0547">Nucleotide-binding</keyword>
<dbReference type="Proteomes" id="UP000027265">
    <property type="component" value="Unassembled WGS sequence"/>
</dbReference>
<dbReference type="GO" id="GO:0005524">
    <property type="term" value="F:ATP binding"/>
    <property type="evidence" value="ECO:0007669"/>
    <property type="project" value="UniProtKB-KW"/>
</dbReference>
<dbReference type="InterPro" id="IPR000719">
    <property type="entry name" value="Prot_kinase_dom"/>
</dbReference>
<dbReference type="AlphaFoldDB" id="A0A067QDP7"/>
<evidence type="ECO:0000313" key="7">
    <source>
        <dbReference type="Proteomes" id="UP000027265"/>
    </source>
</evidence>
<dbReference type="SUPFAM" id="SSF56112">
    <property type="entry name" value="Protein kinase-like (PK-like)"/>
    <property type="match status" value="1"/>
</dbReference>
<dbReference type="GO" id="GO:0004674">
    <property type="term" value="F:protein serine/threonine kinase activity"/>
    <property type="evidence" value="ECO:0007669"/>
    <property type="project" value="TreeGrafter"/>
</dbReference>
<evidence type="ECO:0000256" key="1">
    <source>
        <dbReference type="ARBA" id="ARBA00022679"/>
    </source>
</evidence>
<sequence length="513" mass="57301">MAGISPEALSALQSDSQYSLSFISDSTASNLTGVGRTLGLFYSSAGRQLEFGIEKLVRLRQRQRQENLIRQHIRQLQVAYDARLFASGVSLKDDIEVLTAMLEQTKFTKDLVSKLPTSESRPSSTLNDLMKMLPKLPMGSKRQLLRAIRDSEEEINRKLKKIFARDSNENHIYQFTQKDADDVLSIMLQIVDRLCVSIEDMGLSPLIQTNPLAQSNGRSLLNPAHRLTVNLTGSSRVLRSALKAAEESEDTPMLAVEEVNFSDVMIDYCGSRVAVRPTRPYRMSEKTFLQSLLDWKGLDHLFIVPFLGVGTDPSGVVYILSPWMGLGNILDYLREVGPLNADVDYTLLGIALGLEYLHDRQIIHSDLNSGNIFVAGPRHVRIAHFGLSKSNEYVGGDGPLTIGTLQWMAPELLSLRGEPTPSSDIYSFAMVCIEVYTLQIPFPNLPLLHESVIYDVLKGVRPARPLEDPSKPLMSDSLWSLVQWCWAQDPEDRPSAKTLVQALRRCIDLDGKT</sequence>
<dbReference type="Pfam" id="PF07714">
    <property type="entry name" value="PK_Tyr_Ser-Thr"/>
    <property type="match status" value="1"/>
</dbReference>
<feature type="domain" description="Protein kinase" evidence="5">
    <location>
        <begin position="224"/>
        <end position="507"/>
    </location>
</feature>
<dbReference type="PROSITE" id="PS50011">
    <property type="entry name" value="PROTEIN_KINASE_DOM"/>
    <property type="match status" value="1"/>
</dbReference>
<proteinExistence type="predicted"/>
<dbReference type="Gene3D" id="1.10.510.10">
    <property type="entry name" value="Transferase(Phosphotransferase) domain 1"/>
    <property type="match status" value="1"/>
</dbReference>
<accession>A0A067QDP7</accession>
<keyword evidence="4" id="KW-0067">ATP-binding</keyword>
<dbReference type="STRING" id="933084.A0A067QDP7"/>
<keyword evidence="7" id="KW-1185">Reference proteome</keyword>
<dbReference type="InterPro" id="IPR011009">
    <property type="entry name" value="Kinase-like_dom_sf"/>
</dbReference>
<evidence type="ECO:0000256" key="2">
    <source>
        <dbReference type="ARBA" id="ARBA00022741"/>
    </source>
</evidence>
<evidence type="ECO:0000259" key="5">
    <source>
        <dbReference type="PROSITE" id="PS50011"/>
    </source>
</evidence>
<dbReference type="InParanoid" id="A0A067QDP7"/>